<dbReference type="OrthoDB" id="954553at2"/>
<evidence type="ECO:0000259" key="2">
    <source>
        <dbReference type="PROSITE" id="PS51462"/>
    </source>
</evidence>
<feature type="domain" description="Nudix hydrolase" evidence="2">
    <location>
        <begin position="1"/>
        <end position="148"/>
    </location>
</feature>
<keyword evidence="1" id="KW-0378">Hydrolase</keyword>
<dbReference type="Gene3D" id="3.90.79.10">
    <property type="entry name" value="Nucleoside Triphosphate Pyrophosphohydrolase"/>
    <property type="match status" value="1"/>
</dbReference>
<evidence type="ECO:0000256" key="1">
    <source>
        <dbReference type="ARBA" id="ARBA00022801"/>
    </source>
</evidence>
<dbReference type="InterPro" id="IPR020084">
    <property type="entry name" value="NUDIX_hydrolase_CS"/>
</dbReference>
<evidence type="ECO:0000313" key="3">
    <source>
        <dbReference type="EMBL" id="TLV03200.1"/>
    </source>
</evidence>
<name>A0A5R9L4J3_9BACT</name>
<dbReference type="InterPro" id="IPR015797">
    <property type="entry name" value="NUDIX_hydrolase-like_dom_sf"/>
</dbReference>
<dbReference type="InterPro" id="IPR051325">
    <property type="entry name" value="Nudix_hydrolase_domain"/>
</dbReference>
<dbReference type="GO" id="GO:0006754">
    <property type="term" value="P:ATP biosynthetic process"/>
    <property type="evidence" value="ECO:0007669"/>
    <property type="project" value="TreeGrafter"/>
</dbReference>
<accession>A0A5R9L4J3</accession>
<dbReference type="PANTHER" id="PTHR21340">
    <property type="entry name" value="DIADENOSINE 5,5-P1,P4-TETRAPHOSPHATE PYROPHOSPHOHYDROLASE MUTT"/>
    <property type="match status" value="1"/>
</dbReference>
<dbReference type="CDD" id="cd04662">
    <property type="entry name" value="NUDIX_Hydrolase"/>
    <property type="match status" value="1"/>
</dbReference>
<evidence type="ECO:0000313" key="4">
    <source>
        <dbReference type="Proteomes" id="UP000306402"/>
    </source>
</evidence>
<comment type="caution">
    <text evidence="3">The sequence shown here is derived from an EMBL/GenBank/DDBJ whole genome shotgun (WGS) entry which is preliminary data.</text>
</comment>
<dbReference type="PANTHER" id="PTHR21340:SF7">
    <property type="entry name" value="NUDIX HYDROLASE DOMAIN-CONTAINING PROTEIN"/>
    <property type="match status" value="1"/>
</dbReference>
<dbReference type="AlphaFoldDB" id="A0A5R9L4J3"/>
<keyword evidence="4" id="KW-1185">Reference proteome</keyword>
<dbReference type="GO" id="GO:0006167">
    <property type="term" value="P:AMP biosynthetic process"/>
    <property type="evidence" value="ECO:0007669"/>
    <property type="project" value="TreeGrafter"/>
</dbReference>
<reference evidence="3 4" key="1">
    <citation type="submission" date="2019-05" db="EMBL/GenBank/DDBJ databases">
        <authorList>
            <person name="Qu J.-H."/>
        </authorList>
    </citation>
    <scope>NUCLEOTIDE SEQUENCE [LARGE SCALE GENOMIC DNA]</scope>
    <source>
        <strain evidence="3 4">T17</strain>
    </source>
</reference>
<dbReference type="RefSeq" id="WP_138364407.1">
    <property type="nucleotide sequence ID" value="NZ_VCEJ01000002.1"/>
</dbReference>
<protein>
    <submittedName>
        <fullName evidence="3">NUDIX domain-containing protein</fullName>
    </submittedName>
</protein>
<dbReference type="Pfam" id="PF00293">
    <property type="entry name" value="NUDIX"/>
    <property type="match status" value="1"/>
</dbReference>
<gene>
    <name evidence="3" type="ORF">FEN17_06195</name>
</gene>
<dbReference type="SUPFAM" id="SSF55811">
    <property type="entry name" value="Nudix"/>
    <property type="match status" value="1"/>
</dbReference>
<dbReference type="GO" id="GO:0004081">
    <property type="term" value="F:bis(5'-nucleosyl)-tetraphosphatase (asymmetrical) activity"/>
    <property type="evidence" value="ECO:0007669"/>
    <property type="project" value="TreeGrafter"/>
</dbReference>
<proteinExistence type="predicted"/>
<dbReference type="Proteomes" id="UP000306402">
    <property type="component" value="Unassembled WGS sequence"/>
</dbReference>
<organism evidence="3 4">
    <name type="scientific">Dyadobacter luticola</name>
    <dbReference type="NCBI Taxonomy" id="1979387"/>
    <lineage>
        <taxon>Bacteria</taxon>
        <taxon>Pseudomonadati</taxon>
        <taxon>Bacteroidota</taxon>
        <taxon>Cytophagia</taxon>
        <taxon>Cytophagales</taxon>
        <taxon>Spirosomataceae</taxon>
        <taxon>Dyadobacter</taxon>
    </lineage>
</organism>
<sequence length="151" mass="17137">MPEKSAGILMYRRGKEVEVLLVHPGGPFFVRKDEGSWSIPKGLYLAPEEPLAAAIREFEEETGANVEGNFIPLSPVKLKSGKIVLAWAVEGDFDTQKLVSNTFDTEWPPRSGKRQTFPEVDRADWFTFEIARKKLNERQVAFVDELEKLLD</sequence>
<dbReference type="InterPro" id="IPR000086">
    <property type="entry name" value="NUDIX_hydrolase_dom"/>
</dbReference>
<dbReference type="PROSITE" id="PS00893">
    <property type="entry name" value="NUDIX_BOX"/>
    <property type="match status" value="1"/>
</dbReference>
<dbReference type="PROSITE" id="PS51462">
    <property type="entry name" value="NUDIX"/>
    <property type="match status" value="1"/>
</dbReference>
<dbReference type="EMBL" id="VCEJ01000002">
    <property type="protein sequence ID" value="TLV03200.1"/>
    <property type="molecule type" value="Genomic_DNA"/>
</dbReference>